<proteinExistence type="predicted"/>
<dbReference type="InterPro" id="IPR027417">
    <property type="entry name" value="P-loop_NTPase"/>
</dbReference>
<organism evidence="2 3">
    <name type="scientific">Tigheibacillus halophilus</name>
    <dbReference type="NCBI Taxonomy" id="361280"/>
    <lineage>
        <taxon>Bacteria</taxon>
        <taxon>Bacillati</taxon>
        <taxon>Bacillota</taxon>
        <taxon>Bacilli</taxon>
        <taxon>Bacillales</taxon>
        <taxon>Bacillaceae</taxon>
        <taxon>Tigheibacillus</taxon>
    </lineage>
</organism>
<keyword evidence="3" id="KW-1185">Reference proteome</keyword>
<dbReference type="Gene3D" id="3.40.50.300">
    <property type="entry name" value="P-loop containing nucleotide triphosphate hydrolases"/>
    <property type="match status" value="1"/>
</dbReference>
<protein>
    <submittedName>
        <fullName evidence="2">GvpL/GvpF family gas vesicle protein</fullName>
    </submittedName>
</protein>
<feature type="domain" description="ATPase dynein-related AAA" evidence="1">
    <location>
        <begin position="13"/>
        <end position="101"/>
    </location>
</feature>
<dbReference type="InterPro" id="IPR009430">
    <property type="entry name" value="GvpL/GvpF"/>
</dbReference>
<dbReference type="Pfam" id="PF07728">
    <property type="entry name" value="AAA_5"/>
    <property type="match status" value="1"/>
</dbReference>
<gene>
    <name evidence="2" type="ORF">RWE15_09315</name>
</gene>
<evidence type="ECO:0000313" key="3">
    <source>
        <dbReference type="Proteomes" id="UP001281447"/>
    </source>
</evidence>
<dbReference type="Pfam" id="PF06386">
    <property type="entry name" value="GvpL_GvpF"/>
    <property type="match status" value="1"/>
</dbReference>
<dbReference type="Proteomes" id="UP001281447">
    <property type="component" value="Unassembled WGS sequence"/>
</dbReference>
<name>A0ABU5C5K9_9BACI</name>
<dbReference type="SUPFAM" id="SSF52540">
    <property type="entry name" value="P-loop containing nucleoside triphosphate hydrolases"/>
    <property type="match status" value="1"/>
</dbReference>
<sequence>MNISGLFIKKDESVTETWKNGRLLEAAINGYTLIYDEFTRSTAAANNIFLSILEEGVIPLYGMKATKPFERVHPSFSIIFTSNPVEYAGVFQAQDALWDRLITIPIPHQNAEQESAIVAKTCDISRRDATVITSIVSKLRESCKEADRYGPSLRTSLMIGQLAAREDIVIDGSDKAFQQLCQDMLKFTLSRCLDSDNAMEKAEKLILHTCENTESQKGEGEKIVENADKGIYIFCGMQTEAEKDFGSVMVEGTERKIFTIHFKDAAMVAAEVPMKIYKPNKENLLMHQEVIASVMGRCDTVIPISFGNVFKTRADVAALLENLYPQFSELFPKIKGKMEVGLKVIGKKGMAGAGSPARSANQRNG</sequence>
<comment type="caution">
    <text evidence="2">The sequence shown here is derived from an EMBL/GenBank/DDBJ whole genome shotgun (WGS) entry which is preliminary data.</text>
</comment>
<dbReference type="EMBL" id="JAWDIP010000003">
    <property type="protein sequence ID" value="MDY0394610.1"/>
    <property type="molecule type" value="Genomic_DNA"/>
</dbReference>
<accession>A0ABU5C5K9</accession>
<evidence type="ECO:0000259" key="1">
    <source>
        <dbReference type="Pfam" id="PF07728"/>
    </source>
</evidence>
<evidence type="ECO:0000313" key="2">
    <source>
        <dbReference type="EMBL" id="MDY0394610.1"/>
    </source>
</evidence>
<dbReference type="InterPro" id="IPR011704">
    <property type="entry name" value="ATPase_dyneun-rel_AAA"/>
</dbReference>
<reference evidence="2 3" key="1">
    <citation type="submission" date="2023-10" db="EMBL/GenBank/DDBJ databases">
        <title>Virgibacillus halophilus 5B73C genome.</title>
        <authorList>
            <person name="Miliotis G."/>
            <person name="Sengupta P."/>
            <person name="Hameed A."/>
            <person name="Chuvochina M."/>
            <person name="Mcdonagh F."/>
            <person name="Simpson A.C."/>
            <person name="Singh N.K."/>
            <person name="Rekha P.D."/>
            <person name="Raman K."/>
            <person name="Hugenholtz P."/>
            <person name="Venkateswaran K."/>
        </authorList>
    </citation>
    <scope>NUCLEOTIDE SEQUENCE [LARGE SCALE GENOMIC DNA]</scope>
    <source>
        <strain evidence="2 3">5B73C</strain>
    </source>
</reference>